<organism evidence="3 4">
    <name type="scientific">Deinococcus ficus</name>
    <dbReference type="NCBI Taxonomy" id="317577"/>
    <lineage>
        <taxon>Bacteria</taxon>
        <taxon>Thermotogati</taxon>
        <taxon>Deinococcota</taxon>
        <taxon>Deinococci</taxon>
        <taxon>Deinococcales</taxon>
        <taxon>Deinococcaceae</taxon>
        <taxon>Deinococcus</taxon>
    </lineage>
</organism>
<feature type="domain" description="A9CJY8-like N-terminal" evidence="2">
    <location>
        <begin position="13"/>
        <end position="51"/>
    </location>
</feature>
<name>A0A221T047_9DEIO</name>
<dbReference type="EMBL" id="CP021081">
    <property type="protein sequence ID" value="ASN82230.1"/>
    <property type="molecule type" value="Genomic_DNA"/>
</dbReference>
<protein>
    <submittedName>
        <fullName evidence="3">Amino acid-binding protein</fullName>
    </submittedName>
</protein>
<dbReference type="PANTHER" id="PTHR31131">
    <property type="entry name" value="CHROMOSOME 1, WHOLE GENOME SHOTGUN SEQUENCE"/>
    <property type="match status" value="1"/>
</dbReference>
<dbReference type="Pfam" id="PF21631">
    <property type="entry name" value="A9CJY8-like_N"/>
    <property type="match status" value="1"/>
</dbReference>
<evidence type="ECO:0000259" key="1">
    <source>
        <dbReference type="Pfam" id="PF13840"/>
    </source>
</evidence>
<reference evidence="3 4" key="1">
    <citation type="submission" date="2017-05" db="EMBL/GenBank/DDBJ databases">
        <title>The complete genome sequence of Deinococcus ficus isolated from the rhizosphere of the Ficus religiosa L. in Taiwan.</title>
        <authorList>
            <person name="Wu K.-M."/>
            <person name="Liao T.-L."/>
            <person name="Liu Y.-M."/>
            <person name="Young C.-C."/>
            <person name="Tsai S.-F."/>
        </authorList>
    </citation>
    <scope>NUCLEOTIDE SEQUENCE [LARGE SCALE GENOMIC DNA]</scope>
    <source>
        <strain evidence="3 4">CC-FR2-10</strain>
    </source>
</reference>
<dbReference type="RefSeq" id="WP_081426000.1">
    <property type="nucleotide sequence ID" value="NZ_CP021081.1"/>
</dbReference>
<sequence>MAHLTLSVLPLKLAVCRVRPDTPVPAAGGDFWSLTHTPDEVSLVCEEYLVPDGITAEGGWAVFKLHGPFPFDLTGILTSVLEPLRDAEIGIFALSTFDTDYVLVNRAHLSEAVNVLRAAGHTVLEA</sequence>
<dbReference type="Pfam" id="PF13840">
    <property type="entry name" value="ACT_7"/>
    <property type="match status" value="1"/>
</dbReference>
<dbReference type="InterPro" id="IPR045865">
    <property type="entry name" value="ACT-like_dom_sf"/>
</dbReference>
<dbReference type="InterPro" id="IPR027795">
    <property type="entry name" value="CASTOR_ACT_dom"/>
</dbReference>
<dbReference type="Proteomes" id="UP000259030">
    <property type="component" value="Chromosome"/>
</dbReference>
<evidence type="ECO:0000259" key="2">
    <source>
        <dbReference type="Pfam" id="PF21631"/>
    </source>
</evidence>
<dbReference type="Gene3D" id="3.30.2130.10">
    <property type="entry name" value="VC0802-like"/>
    <property type="match status" value="1"/>
</dbReference>
<gene>
    <name evidence="3" type="ORF">DFI_12925</name>
</gene>
<dbReference type="PANTHER" id="PTHR31131:SF6">
    <property type="entry name" value="CASTOR ACT DOMAIN-CONTAINING PROTEIN"/>
    <property type="match status" value="1"/>
</dbReference>
<dbReference type="InterPro" id="IPR016540">
    <property type="entry name" value="UCP008459"/>
</dbReference>
<proteinExistence type="predicted"/>
<dbReference type="InterPro" id="IPR049447">
    <property type="entry name" value="A9CJY8-like_N"/>
</dbReference>
<evidence type="ECO:0000313" key="4">
    <source>
        <dbReference type="Proteomes" id="UP000259030"/>
    </source>
</evidence>
<dbReference type="InterPro" id="IPR051719">
    <property type="entry name" value="CASTOR_mTORC1"/>
</dbReference>
<dbReference type="SUPFAM" id="SSF55021">
    <property type="entry name" value="ACT-like"/>
    <property type="match status" value="2"/>
</dbReference>
<dbReference type="AlphaFoldDB" id="A0A221T047"/>
<dbReference type="PIRSF" id="PIRSF008459">
    <property type="entry name" value="UCP008459"/>
    <property type="match status" value="1"/>
</dbReference>
<dbReference type="STRING" id="317577.GCA_000419625_01341"/>
<evidence type="ECO:0000313" key="3">
    <source>
        <dbReference type="EMBL" id="ASN82230.1"/>
    </source>
</evidence>
<dbReference type="KEGG" id="dfc:DFI_12925"/>
<keyword evidence="4" id="KW-1185">Reference proteome</keyword>
<accession>A0A221T047</accession>
<feature type="domain" description="CASTOR ACT" evidence="1">
    <location>
        <begin position="57"/>
        <end position="117"/>
    </location>
</feature>